<dbReference type="Proteomes" id="UP000324222">
    <property type="component" value="Unassembled WGS sequence"/>
</dbReference>
<proteinExistence type="predicted"/>
<reference evidence="1 2" key="1">
    <citation type="submission" date="2019-05" db="EMBL/GenBank/DDBJ databases">
        <title>Another draft genome of Portunus trituberculatus and its Hox gene families provides insights of decapod evolution.</title>
        <authorList>
            <person name="Jeong J.-H."/>
            <person name="Song I."/>
            <person name="Kim S."/>
            <person name="Choi T."/>
            <person name="Kim D."/>
            <person name="Ryu S."/>
            <person name="Kim W."/>
        </authorList>
    </citation>
    <scope>NUCLEOTIDE SEQUENCE [LARGE SCALE GENOMIC DNA]</scope>
    <source>
        <tissue evidence="1">Muscle</tissue>
    </source>
</reference>
<comment type="caution">
    <text evidence="1">The sequence shown here is derived from an EMBL/GenBank/DDBJ whole genome shotgun (WGS) entry which is preliminary data.</text>
</comment>
<dbReference type="AlphaFoldDB" id="A0A5B7HHG1"/>
<name>A0A5B7HHG1_PORTR</name>
<dbReference type="EMBL" id="VSRR010031494">
    <property type="protein sequence ID" value="MPC70652.1"/>
    <property type="molecule type" value="Genomic_DNA"/>
</dbReference>
<gene>
    <name evidence="1" type="ORF">E2C01_064907</name>
</gene>
<evidence type="ECO:0000313" key="2">
    <source>
        <dbReference type="Proteomes" id="UP000324222"/>
    </source>
</evidence>
<evidence type="ECO:0000313" key="1">
    <source>
        <dbReference type="EMBL" id="MPC70652.1"/>
    </source>
</evidence>
<keyword evidence="2" id="KW-1185">Reference proteome</keyword>
<organism evidence="1 2">
    <name type="scientific">Portunus trituberculatus</name>
    <name type="common">Swimming crab</name>
    <name type="synonym">Neptunus trituberculatus</name>
    <dbReference type="NCBI Taxonomy" id="210409"/>
    <lineage>
        <taxon>Eukaryota</taxon>
        <taxon>Metazoa</taxon>
        <taxon>Ecdysozoa</taxon>
        <taxon>Arthropoda</taxon>
        <taxon>Crustacea</taxon>
        <taxon>Multicrustacea</taxon>
        <taxon>Malacostraca</taxon>
        <taxon>Eumalacostraca</taxon>
        <taxon>Eucarida</taxon>
        <taxon>Decapoda</taxon>
        <taxon>Pleocyemata</taxon>
        <taxon>Brachyura</taxon>
        <taxon>Eubrachyura</taxon>
        <taxon>Portunoidea</taxon>
        <taxon>Portunidae</taxon>
        <taxon>Portuninae</taxon>
        <taxon>Portunus</taxon>
    </lineage>
</organism>
<accession>A0A5B7HHG1</accession>
<sequence>MVSVGSGRHPRIGSNRTTYRFEAMPFVECTCHHDTQVLGGYTKDTLGW</sequence>
<protein>
    <submittedName>
        <fullName evidence="1">Uncharacterized protein</fullName>
    </submittedName>
</protein>